<name>M7VUW9_ENTHI</name>
<feature type="region of interest" description="Disordered" evidence="1">
    <location>
        <begin position="184"/>
        <end position="438"/>
    </location>
</feature>
<dbReference type="AlphaFoldDB" id="M7VUW9"/>
<feature type="transmembrane region" description="Helical" evidence="2">
    <location>
        <begin position="449"/>
        <end position="470"/>
    </location>
</feature>
<dbReference type="EMBL" id="KB638681">
    <property type="protein sequence ID" value="EMS11682.1"/>
    <property type="molecule type" value="Genomic_DNA"/>
</dbReference>
<keyword evidence="2" id="KW-0812">Transmembrane</keyword>
<gene>
    <name evidence="3" type="ORF">KM1_286750</name>
</gene>
<dbReference type="Proteomes" id="UP000030780">
    <property type="component" value="Unassembled WGS sequence"/>
</dbReference>
<evidence type="ECO:0000313" key="4">
    <source>
        <dbReference type="Proteomes" id="UP000030780"/>
    </source>
</evidence>
<evidence type="ECO:0000256" key="2">
    <source>
        <dbReference type="SAM" id="Phobius"/>
    </source>
</evidence>
<evidence type="ECO:0000313" key="3">
    <source>
        <dbReference type="EMBL" id="EMS11682.1"/>
    </source>
</evidence>
<evidence type="ECO:0000256" key="1">
    <source>
        <dbReference type="SAM" id="MobiDB-lite"/>
    </source>
</evidence>
<organism evidence="3 4">
    <name type="scientific">Entamoeba histolytica HM-3:IMSS</name>
    <dbReference type="NCBI Taxonomy" id="885315"/>
    <lineage>
        <taxon>Eukaryota</taxon>
        <taxon>Amoebozoa</taxon>
        <taxon>Evosea</taxon>
        <taxon>Archamoebae</taxon>
        <taxon>Mastigamoebida</taxon>
        <taxon>Entamoebidae</taxon>
        <taxon>Entamoeba</taxon>
    </lineage>
</organism>
<proteinExistence type="predicted"/>
<keyword evidence="2" id="KW-0472">Membrane</keyword>
<dbReference type="OrthoDB" id="10525562at2759"/>
<keyword evidence="2" id="KW-1133">Transmembrane helix</keyword>
<protein>
    <submittedName>
        <fullName evidence="3">IgA-specific serine endopeptidase</fullName>
    </submittedName>
</protein>
<reference evidence="3 4" key="1">
    <citation type="submission" date="2013-01" db="EMBL/GenBank/DDBJ databases">
        <authorList>
            <person name="Inman J."/>
            <person name="Zafar N."/>
            <person name="Lorenzi H."/>
            <person name="Caler E."/>
        </authorList>
    </citation>
    <scope>NUCLEOTIDE SEQUENCE [LARGE SCALE GENOMIC DNA]</scope>
    <source>
        <strain evidence="3 4">HM-3:IMSS</strain>
    </source>
</reference>
<sequence>MSIKHLNVELEYITRYGQDLFIRVNDQRDLPMSWHEGHIWKGAIDTGGDYLCYQYIVKYRGQLERIEECDWRKVFMPSNARFIEKWAYPLCSQVYYDPIKTLVIEFDNEPLKSEKSEESCDNEISAEVDEAIIISAENEKEDIMEEMNENFVKSKKICVNSIHNRMGSPELEYLNTQKQLTEENKGIKESKKQAKQQAIKEAEEKAKKEAEEKARKEAEEKARKEAEEKARQEAEEKARLEAEEKARQEAKEKAKKEAEEKARQEAEEKARQEAEEKARLEAEEKARQEAEEKARQEAEEKARQEAEEKARKEAEEKARQEAEEKARQEAEEKARKEAEEKARQEAEEKARKEAEEKARQEAKEKAKKEAEEKARQEAEEKARQEAEEKARKEKSEQAKKEAKEKAKKEAKKEAKKQQLKQRGDIKKKVEEVKEKDSKEVITPKNDSRVVIIFLSVLVVIALMFVIISMLRNKPTSSI</sequence>
<dbReference type="VEuPathDB" id="AmoebaDB:KM1_286750"/>
<accession>M7VUW9</accession>